<organism evidence="1 2">
    <name type="scientific">Acinetobacter wuhouensis</name>
    <dbReference type="NCBI Taxonomy" id="1879050"/>
    <lineage>
        <taxon>Bacteria</taxon>
        <taxon>Pseudomonadati</taxon>
        <taxon>Pseudomonadota</taxon>
        <taxon>Gammaproteobacteria</taxon>
        <taxon>Moraxellales</taxon>
        <taxon>Moraxellaceae</taxon>
        <taxon>Acinetobacter</taxon>
    </lineage>
</organism>
<accession>A0A3G2T7S2</accession>
<evidence type="ECO:0000313" key="1">
    <source>
        <dbReference type="EMBL" id="AYO56319.1"/>
    </source>
</evidence>
<dbReference type="Proteomes" id="UP000279962">
    <property type="component" value="Chromosome"/>
</dbReference>
<proteinExistence type="predicted"/>
<evidence type="ECO:0000313" key="2">
    <source>
        <dbReference type="Proteomes" id="UP000279962"/>
    </source>
</evidence>
<name>A0A3G2T7S2_9GAMM</name>
<reference evidence="1 2" key="1">
    <citation type="submission" date="2018-10" db="EMBL/GenBank/DDBJ databases">
        <title>The complete genome of Acinetobacter wuhouensis strain WCHAW010062.</title>
        <authorList>
            <person name="Hu Y."/>
            <person name="Long H."/>
            <person name="Feng Y."/>
            <person name="Zong Z."/>
        </authorList>
    </citation>
    <scope>NUCLEOTIDE SEQUENCE [LARGE SCALE GENOMIC DNA]</scope>
    <source>
        <strain evidence="1 2">WCHAW010062</strain>
    </source>
</reference>
<gene>
    <name evidence="1" type="ORF">CDG68_15165</name>
</gene>
<sequence length="421" mass="48080">MTLEQVTELYASVLRQLLPEGGYDKSPNTVIAKDIYAHAKLLAQADLDAHRLLKVIDSIPEELIDEFEYEYGLPLKCSTNVSRTFAERVEILKWVRNNQNVYNKKYLTQLFAIFGVVLVDVIKFKPIQCTAPCNAPVNTEQLRYKVRLHLLYPVNADIECIIENYLPAYLRVDWMIDMPWGEWVVNCSNITVNRGIAHYTASKNNQVDYYDSFADLDLTEAIVRALHDVDMQKWQAVIDAANELTGVTDWMWDVTNNGITYIKTADPNDPQDDSYGKYMYSMGFGRFYSPNEACRSFTNAWSTSGITFVSANDTTCTTNQSGTIYSYNWVERVTNLDYVTPSESYNKKSISFDAVAQKIISNSQSSNQAISLLAEAFLETVAKSICNSDNTKQFVKLIDLISQFEQNKVLRKNRNYRHAKN</sequence>
<dbReference type="EMBL" id="CP033133">
    <property type="protein sequence ID" value="AYO56319.1"/>
    <property type="molecule type" value="Genomic_DNA"/>
</dbReference>
<dbReference type="AlphaFoldDB" id="A0A3G2T7S2"/>
<protein>
    <submittedName>
        <fullName evidence="1">DUF2313 domain-containing protein</fullName>
    </submittedName>
</protein>